<feature type="compositionally biased region" description="Basic and acidic residues" evidence="16">
    <location>
        <begin position="903"/>
        <end position="996"/>
    </location>
</feature>
<evidence type="ECO:0000256" key="15">
    <source>
        <dbReference type="PROSITE-ProRule" id="PRU00221"/>
    </source>
</evidence>
<evidence type="ECO:0000259" key="18">
    <source>
        <dbReference type="Pfam" id="PF23953"/>
    </source>
</evidence>
<evidence type="ECO:0000256" key="9">
    <source>
        <dbReference type="ARBA" id="ARBA00022927"/>
    </source>
</evidence>
<dbReference type="AlphaFoldDB" id="A0A9W7L7I1"/>
<keyword evidence="8" id="KW-0931">ER-Golgi transport</keyword>
<dbReference type="InterPro" id="IPR036322">
    <property type="entry name" value="WD40_repeat_dom_sf"/>
</dbReference>
<dbReference type="GO" id="GO:0006888">
    <property type="term" value="P:endoplasmic reticulum to Golgi vesicle-mediated transport"/>
    <property type="evidence" value="ECO:0007669"/>
    <property type="project" value="TreeGrafter"/>
</dbReference>
<dbReference type="PRINTS" id="PR00320">
    <property type="entry name" value="GPROTEINBRPT"/>
</dbReference>
<evidence type="ECO:0000256" key="10">
    <source>
        <dbReference type="ARBA" id="ARBA00023034"/>
    </source>
</evidence>
<feature type="repeat" description="WD" evidence="15">
    <location>
        <begin position="225"/>
        <end position="266"/>
    </location>
</feature>
<dbReference type="Gene3D" id="2.130.10.10">
    <property type="entry name" value="YVTN repeat-like/Quinoprotein amine dehydrogenase"/>
    <property type="match status" value="1"/>
</dbReference>
<dbReference type="SMART" id="SM00320">
    <property type="entry name" value="WD40"/>
    <property type="match status" value="6"/>
</dbReference>
<feature type="repeat" description="WD" evidence="15">
    <location>
        <begin position="138"/>
        <end position="180"/>
    </location>
</feature>
<dbReference type="InterPro" id="IPR016453">
    <property type="entry name" value="COPB2"/>
</dbReference>
<dbReference type="CDD" id="cd00200">
    <property type="entry name" value="WD40"/>
    <property type="match status" value="1"/>
</dbReference>
<sequence length="1019" mass="112081">MPLKLDIKKKLSVRSERVKSVDIHPHETWALGALYSGKVNLWDYESTALYKSFNVSDLPIRCAKFIIRKNWFICASDDMKLRVFNFNTGEKVKEWEAHSDFIRTVEVHPTLPYIISSSDDYSVKLWDWDKNFANTQIFEGHVHYVMMCKFNPKDTNTFATASLDRTIKVWGLSSPHPHYSLEGHERGVNCIDYYPSGDKPYLLSGADDNTVKIWDYQTKSVVQTLEGHTNNICAVMFHPKLPLIIACSEDSTVRMWQAATYRAETTLNYGMERAWALAATNTSNKIAIGYDEGCVVIELGNDDPVASMDGTGKIVIAKNSDIITGTAKGVANDESVDGEKLPISFRDLGSTEIYPSSLQHNCNGRFISVCGDGEFIIYTSQALRNKAFGSALDFCWSSSKTGDYAIRESISRIKIYKDFKESKIVKPATASAEALYGGHLLGVKGSDDAILFYDWEGNFIRKIDVEPTEVYWSDGGEMCLIATAESAYILQHDVAGTAQKVSMGQVDPSEGVDGSFDLLYEISDKVTSGKWVGDCFLYTNALGRLNYSVAGQIQTLVHLETGNSGVTVHSIIGYLAKEDRVYLIDKSNNVTSYKVMLAMLQYQTAVVRGDFDAANELLPLIPEEEYLKVARFLEAQGFKEEALEVTTDNDHKFDLACELGQLELGLGLMKEVDEEEMDSTDTQAKWKKLSDLALKQGNFELAESAAKTSSDFSGLLLLYSALGDRSGMEELAASSKEGGKFNVAFLAYFMLNKVEECVALLKATERLPEAAFMARTYLPSKVVEIVGEWKDSLAKVSETAAKALTTPEDSPGMFKDFEEALKVEAMFKQNRGRVMGAEMYKEAKGDLEIDLIDMLKKNGGVGVGGANTTTQAPPPPPTAAEVAEPEIKKESIEPEPNPPQVPKEQEEDKEMKEKEAKAKAEMEAKAKAEKEAKVKAEAEAKAKAEAEAKAKAEAEAKAKAEAEAKAKAEAEAKAKAEAEAKAKAEAEAKAKAEAEAKAAAAAAEAAENEALADEFTDDW</sequence>
<dbReference type="Pfam" id="PF00400">
    <property type="entry name" value="WD40"/>
    <property type="match status" value="4"/>
</dbReference>
<dbReference type="PROSITE" id="PS50082">
    <property type="entry name" value="WD_REPEATS_2"/>
    <property type="match status" value="4"/>
</dbReference>
<dbReference type="GO" id="GO:0030126">
    <property type="term" value="C:COPI vesicle coat"/>
    <property type="evidence" value="ECO:0007669"/>
    <property type="project" value="TreeGrafter"/>
</dbReference>
<evidence type="ECO:0000256" key="11">
    <source>
        <dbReference type="ARBA" id="ARBA00023136"/>
    </source>
</evidence>
<feature type="region of interest" description="Disordered" evidence="16">
    <location>
        <begin position="863"/>
        <end position="1019"/>
    </location>
</feature>
<dbReference type="Proteomes" id="UP001165065">
    <property type="component" value="Unassembled WGS sequence"/>
</dbReference>
<comment type="similarity">
    <text evidence="3">Belongs to the WD repeat COPB2 family.</text>
</comment>
<keyword evidence="11" id="KW-0472">Membrane</keyword>
<evidence type="ECO:0000256" key="6">
    <source>
        <dbReference type="ARBA" id="ARBA00022574"/>
    </source>
</evidence>
<keyword evidence="7" id="KW-0677">Repeat</keyword>
<dbReference type="FunFam" id="2.130.10.10:FF:000016">
    <property type="entry name" value="Coatomer alpha subunit, putative"/>
    <property type="match status" value="1"/>
</dbReference>
<dbReference type="Gene3D" id="1.25.40.470">
    <property type="match status" value="1"/>
</dbReference>
<keyword evidence="9" id="KW-0653">Protein transport</keyword>
<gene>
    <name evidence="19" type="ORF">TrCOL_g10782</name>
</gene>
<dbReference type="OrthoDB" id="2150324at2759"/>
<dbReference type="GO" id="GO:0006890">
    <property type="term" value="P:retrograde vesicle-mediated transport, Golgi to endoplasmic reticulum"/>
    <property type="evidence" value="ECO:0007669"/>
    <property type="project" value="TreeGrafter"/>
</dbReference>
<evidence type="ECO:0000313" key="20">
    <source>
        <dbReference type="Proteomes" id="UP001165065"/>
    </source>
</evidence>
<evidence type="ECO:0000256" key="5">
    <source>
        <dbReference type="ARBA" id="ARBA00022490"/>
    </source>
</evidence>
<evidence type="ECO:0000256" key="14">
    <source>
        <dbReference type="ARBA" id="ARBA00032920"/>
    </source>
</evidence>
<comment type="caution">
    <text evidence="19">The sequence shown here is derived from an EMBL/GenBank/DDBJ whole genome shotgun (WGS) entry which is preliminary data.</text>
</comment>
<proteinExistence type="inferred from homology"/>
<evidence type="ECO:0000256" key="12">
    <source>
        <dbReference type="ARBA" id="ARBA00023329"/>
    </source>
</evidence>
<comment type="subcellular location">
    <subcellularLocation>
        <location evidence="2">Cytoplasmic vesicle</location>
        <location evidence="2">COPI-coated vesicle membrane</location>
        <topology evidence="2">Peripheral membrane protein</topology>
        <orientation evidence="2">Cytoplasmic side</orientation>
    </subcellularLocation>
    <subcellularLocation>
        <location evidence="1">Golgi apparatus membrane</location>
        <topology evidence="1">Peripheral membrane protein</topology>
        <orientation evidence="1">Cytoplasmic side</orientation>
    </subcellularLocation>
</comment>
<evidence type="ECO:0000256" key="3">
    <source>
        <dbReference type="ARBA" id="ARBA00010844"/>
    </source>
</evidence>
<dbReference type="GO" id="GO:0005198">
    <property type="term" value="F:structural molecule activity"/>
    <property type="evidence" value="ECO:0007669"/>
    <property type="project" value="InterPro"/>
</dbReference>
<organism evidence="19 20">
    <name type="scientific">Triparma columacea</name>
    <dbReference type="NCBI Taxonomy" id="722753"/>
    <lineage>
        <taxon>Eukaryota</taxon>
        <taxon>Sar</taxon>
        <taxon>Stramenopiles</taxon>
        <taxon>Ochrophyta</taxon>
        <taxon>Bolidophyceae</taxon>
        <taxon>Parmales</taxon>
        <taxon>Triparmaceae</taxon>
        <taxon>Triparma</taxon>
    </lineage>
</organism>
<dbReference type="InterPro" id="IPR011041">
    <property type="entry name" value="Quinoprot_gluc/sorb_DH_b-prop"/>
</dbReference>
<dbReference type="InterPro" id="IPR056176">
    <property type="entry name" value="TPR_COPA_B"/>
</dbReference>
<accession>A0A9W7L7I1</accession>
<evidence type="ECO:0000256" key="8">
    <source>
        <dbReference type="ARBA" id="ARBA00022892"/>
    </source>
</evidence>
<dbReference type="PIRSF" id="PIRSF005567">
    <property type="entry name" value="Coatomer_beta'_subunit"/>
    <property type="match status" value="1"/>
</dbReference>
<name>A0A9W7L7I1_9STRA</name>
<dbReference type="Pfam" id="PF23953">
    <property type="entry name" value="TPR_COPA_B"/>
    <property type="match status" value="1"/>
</dbReference>
<feature type="domain" description="COPA/B TPR" evidence="18">
    <location>
        <begin position="602"/>
        <end position="790"/>
    </location>
</feature>
<dbReference type="PROSITE" id="PS50294">
    <property type="entry name" value="WD_REPEATS_REGION"/>
    <property type="match status" value="4"/>
</dbReference>
<dbReference type="FunFam" id="1.25.40.470:FF:000001">
    <property type="entry name" value="Coatomer subunit beta"/>
    <property type="match status" value="1"/>
</dbReference>
<dbReference type="CDD" id="cd22947">
    <property type="entry name" value="Coatomer_WDAD_beta-like"/>
    <property type="match status" value="1"/>
</dbReference>
<dbReference type="Pfam" id="PF04053">
    <property type="entry name" value="B-prop_COPA_B_2nd"/>
    <property type="match status" value="1"/>
</dbReference>
<dbReference type="GO" id="GO:0006891">
    <property type="term" value="P:intra-Golgi vesicle-mediated transport"/>
    <property type="evidence" value="ECO:0007669"/>
    <property type="project" value="TreeGrafter"/>
</dbReference>
<dbReference type="SUPFAM" id="SSF50978">
    <property type="entry name" value="WD40 repeat-like"/>
    <property type="match status" value="1"/>
</dbReference>
<evidence type="ECO:0000259" key="17">
    <source>
        <dbReference type="Pfam" id="PF04053"/>
    </source>
</evidence>
<keyword evidence="10" id="KW-0333">Golgi apparatus</keyword>
<reference evidence="20" key="1">
    <citation type="journal article" date="2023" name="Commun. Biol.">
        <title>Genome analysis of Parmales, the sister group of diatoms, reveals the evolutionary specialization of diatoms from phago-mixotrophs to photoautotrophs.</title>
        <authorList>
            <person name="Ban H."/>
            <person name="Sato S."/>
            <person name="Yoshikawa S."/>
            <person name="Yamada K."/>
            <person name="Nakamura Y."/>
            <person name="Ichinomiya M."/>
            <person name="Sato N."/>
            <person name="Blanc-Mathieu R."/>
            <person name="Endo H."/>
            <person name="Kuwata A."/>
            <person name="Ogata H."/>
        </authorList>
    </citation>
    <scope>NUCLEOTIDE SEQUENCE [LARGE SCALE GENOMIC DNA]</scope>
</reference>
<evidence type="ECO:0000256" key="13">
    <source>
        <dbReference type="ARBA" id="ARBA00025536"/>
    </source>
</evidence>
<comment type="function">
    <text evidence="13">The coatomer is a cytosolic protein complex that binds to dilysine motifs and reversibly associates with Golgi non-clathrin-coated vesicles, which further mediate biosynthetic protein transport from the ER, via the Golgi up to the trans Golgi network. Coatomer complex is required for budding from Golgi membranes, and is essential for the retrograde Golgi-to-ER transport of dilysine-tagged proteins.</text>
</comment>
<feature type="domain" description="COPA/B second beta-propeller" evidence="17">
    <location>
        <begin position="334"/>
        <end position="585"/>
    </location>
</feature>
<dbReference type="GO" id="GO:0006886">
    <property type="term" value="P:intracellular protein transport"/>
    <property type="evidence" value="ECO:0007669"/>
    <property type="project" value="InterPro"/>
</dbReference>
<dbReference type="GO" id="GO:0000139">
    <property type="term" value="C:Golgi membrane"/>
    <property type="evidence" value="ECO:0007669"/>
    <property type="project" value="UniProtKB-SubCell"/>
</dbReference>
<dbReference type="InterPro" id="IPR006692">
    <property type="entry name" value="Beta-prop_COPA/B_2nd"/>
</dbReference>
<keyword evidence="12" id="KW-0968">Cytoplasmic vesicle</keyword>
<dbReference type="SUPFAM" id="SSF50952">
    <property type="entry name" value="Soluble quinoprotein glucose dehydrogenase"/>
    <property type="match status" value="1"/>
</dbReference>
<keyword evidence="20" id="KW-1185">Reference proteome</keyword>
<feature type="repeat" description="WD" evidence="15">
    <location>
        <begin position="181"/>
        <end position="224"/>
    </location>
</feature>
<protein>
    <recommendedName>
        <fullName evidence="14">Beta'-coat protein</fullName>
    </recommendedName>
</protein>
<dbReference type="EMBL" id="BRYA01000926">
    <property type="protein sequence ID" value="GMI35818.1"/>
    <property type="molecule type" value="Genomic_DNA"/>
</dbReference>
<dbReference type="PANTHER" id="PTHR19876:SF2">
    <property type="entry name" value="COATOMER SUBUNIT BETA"/>
    <property type="match status" value="1"/>
</dbReference>
<dbReference type="InterPro" id="IPR050844">
    <property type="entry name" value="Coatomer_complex_subunit"/>
</dbReference>
<evidence type="ECO:0000256" key="16">
    <source>
        <dbReference type="SAM" id="MobiDB-lite"/>
    </source>
</evidence>
<dbReference type="InterPro" id="IPR020472">
    <property type="entry name" value="WD40_PAC1"/>
</dbReference>
<dbReference type="InterPro" id="IPR001680">
    <property type="entry name" value="WD40_rpt"/>
</dbReference>
<keyword evidence="5" id="KW-0963">Cytoplasm</keyword>
<feature type="repeat" description="WD" evidence="15">
    <location>
        <begin position="95"/>
        <end position="127"/>
    </location>
</feature>
<dbReference type="PANTHER" id="PTHR19876">
    <property type="entry name" value="COATOMER"/>
    <property type="match status" value="1"/>
</dbReference>
<evidence type="ECO:0000256" key="1">
    <source>
        <dbReference type="ARBA" id="ARBA00004255"/>
    </source>
</evidence>
<evidence type="ECO:0000256" key="4">
    <source>
        <dbReference type="ARBA" id="ARBA00022448"/>
    </source>
</evidence>
<feature type="compositionally biased region" description="Acidic residues" evidence="16">
    <location>
        <begin position="1006"/>
        <end position="1019"/>
    </location>
</feature>
<dbReference type="InterPro" id="IPR015943">
    <property type="entry name" value="WD40/YVTN_repeat-like_dom_sf"/>
</dbReference>
<evidence type="ECO:0000313" key="19">
    <source>
        <dbReference type="EMBL" id="GMI35818.1"/>
    </source>
</evidence>
<evidence type="ECO:0000256" key="2">
    <source>
        <dbReference type="ARBA" id="ARBA00004347"/>
    </source>
</evidence>
<keyword evidence="6 15" id="KW-0853">WD repeat</keyword>
<keyword evidence="4" id="KW-0813">Transport</keyword>
<evidence type="ECO:0000256" key="7">
    <source>
        <dbReference type="ARBA" id="ARBA00022737"/>
    </source>
</evidence>